<feature type="compositionally biased region" description="Basic and acidic residues" evidence="1">
    <location>
        <begin position="59"/>
        <end position="79"/>
    </location>
</feature>
<feature type="compositionally biased region" description="Low complexity" evidence="1">
    <location>
        <begin position="240"/>
        <end position="256"/>
    </location>
</feature>
<feature type="compositionally biased region" description="Polar residues" evidence="1">
    <location>
        <begin position="121"/>
        <end position="135"/>
    </location>
</feature>
<sequence length="431" mass="47877">MAGRGGASTSSRSKLGTRGSARAGKRKRGEGRGEVAEADAPKTKRGASRPRVTVNEGGVDAKRRTVGEASYRTEVEGRHWSSSARAISTSSDGRHSMEDSQGEKTDSISMGAATQFPIPVSRSQTSIRTDTSFPSPRSAPFLHPLRHKHGGQWNQAYFDQHDEDDEDRHPISALEGDDGGEEKEYSDTPRDGDRSYQSDQTRSSFFPPANRQGRDLHPYLYMGGKTGGRQEADETPHGVPETTTLLQQELEQSPSPLVSKPRADMPRWYDGTPEGDLRHEMSRSRLGMAATRWDGVSDCHEEADTGDRTCRYPRTNQLSGAHRAEEFSSVTASLHHQENTRGQPGNWQKEWEIPFDQSKSRRCAQRPSTNHAPHHERIGSSLGGARLIDESGVERLDNSREMVRAPPTPFHTSLLFFDCLAHFPIKQVQPR</sequence>
<name>A0A7S3D356_9EUKA</name>
<feature type="compositionally biased region" description="Basic and acidic residues" evidence="1">
    <location>
        <begin position="182"/>
        <end position="196"/>
    </location>
</feature>
<feature type="compositionally biased region" description="Basic and acidic residues" evidence="1">
    <location>
        <begin position="92"/>
        <end position="106"/>
    </location>
</feature>
<feature type="compositionally biased region" description="Low complexity" evidence="1">
    <location>
        <begin position="7"/>
        <end position="22"/>
    </location>
</feature>
<proteinExistence type="predicted"/>
<organism evidence="2">
    <name type="scientific">Palpitomonas bilix</name>
    <dbReference type="NCBI Taxonomy" id="652834"/>
    <lineage>
        <taxon>Eukaryota</taxon>
        <taxon>Eukaryota incertae sedis</taxon>
    </lineage>
</organism>
<feature type="compositionally biased region" description="Basic and acidic residues" evidence="1">
    <location>
        <begin position="30"/>
        <end position="42"/>
    </location>
</feature>
<feature type="region of interest" description="Disordered" evidence="1">
    <location>
        <begin position="1"/>
        <end position="276"/>
    </location>
</feature>
<accession>A0A7S3D356</accession>
<reference evidence="2" key="1">
    <citation type="submission" date="2021-01" db="EMBL/GenBank/DDBJ databases">
        <authorList>
            <person name="Corre E."/>
            <person name="Pelletier E."/>
            <person name="Niang G."/>
            <person name="Scheremetjew M."/>
            <person name="Finn R."/>
            <person name="Kale V."/>
            <person name="Holt S."/>
            <person name="Cochrane G."/>
            <person name="Meng A."/>
            <person name="Brown T."/>
            <person name="Cohen L."/>
        </authorList>
    </citation>
    <scope>NUCLEOTIDE SEQUENCE</scope>
    <source>
        <strain evidence="2">NIES-2562</strain>
    </source>
</reference>
<protein>
    <submittedName>
        <fullName evidence="2">Uncharacterized protein</fullName>
    </submittedName>
</protein>
<feature type="region of interest" description="Disordered" evidence="1">
    <location>
        <begin position="361"/>
        <end position="386"/>
    </location>
</feature>
<gene>
    <name evidence="2" type="ORF">PBIL07802_LOCUS7284</name>
</gene>
<evidence type="ECO:0000313" key="2">
    <source>
        <dbReference type="EMBL" id="CAE0245104.1"/>
    </source>
</evidence>
<dbReference type="EMBL" id="HBIB01011258">
    <property type="protein sequence ID" value="CAE0245104.1"/>
    <property type="molecule type" value="Transcribed_RNA"/>
</dbReference>
<feature type="compositionally biased region" description="Low complexity" evidence="1">
    <location>
        <begin position="81"/>
        <end position="91"/>
    </location>
</feature>
<dbReference type="AlphaFoldDB" id="A0A7S3D356"/>
<evidence type="ECO:0000256" key="1">
    <source>
        <dbReference type="SAM" id="MobiDB-lite"/>
    </source>
</evidence>